<name>A0ACB6R4K2_9PLEO</name>
<comment type="caution">
    <text evidence="1">The sequence shown here is derived from an EMBL/GenBank/DDBJ whole genome shotgun (WGS) entry which is preliminary data.</text>
</comment>
<organism evidence="1 2">
    <name type="scientific">Lindgomyces ingoldianus</name>
    <dbReference type="NCBI Taxonomy" id="673940"/>
    <lineage>
        <taxon>Eukaryota</taxon>
        <taxon>Fungi</taxon>
        <taxon>Dikarya</taxon>
        <taxon>Ascomycota</taxon>
        <taxon>Pezizomycotina</taxon>
        <taxon>Dothideomycetes</taxon>
        <taxon>Pleosporomycetidae</taxon>
        <taxon>Pleosporales</taxon>
        <taxon>Lindgomycetaceae</taxon>
        <taxon>Lindgomyces</taxon>
    </lineage>
</organism>
<evidence type="ECO:0000313" key="2">
    <source>
        <dbReference type="Proteomes" id="UP000799755"/>
    </source>
</evidence>
<proteinExistence type="predicted"/>
<sequence>MSLIEVDFGLVRYSPIEGTHYFYDSAFPTTIQFLLNGAWESWDVGWVRQQAQDPEVRRIAKDAEARLVHENASGYRAWPPLSPGHSSPILNGHVPSRPTRDAIHPPSRNGEIDASVSREFSNSHSQSPSPASSQTYGPVTSTQIHTPPLASPYSSRPTLSAFHPIDPRVVPALPPEGALPPIGHEFQQPYPALVTESSHTPISPISVPHVMIRETKILLSLDGDGVRGLSAVLLVESLVNAICTKIGRRVDPYQIFDLIGGTSTGGLLAIMLGRLRMRPHRARDAYVNLLQSMYADKFKFFMSLDPHASSTPSDGLALENKAKDLVRSEVGDQDEIFFDQRRDSTNVFVISTQVEIGVNRPALIRSYLTRRMAGPELAPNLTIWEALRATSAAPRYIDLQGGSDRRAVIEPGLIDYGTAKNNPIRDLFYETRKLYSYANDTMIVVSVGTGTGLDRMQESNEMANSVDDRSAEAKTAGDKFEVDMQDLIGRGWLKYFRFNVPDLDDVPLEEWNQVDILKAKTSAYLGKTDVRQRFYGCVDAVAELLMAEQAAWERAQEKEEKAMPHFEFPPRAVGR</sequence>
<evidence type="ECO:0000313" key="1">
    <source>
        <dbReference type="EMBL" id="KAF2474189.1"/>
    </source>
</evidence>
<keyword evidence="2" id="KW-1185">Reference proteome</keyword>
<dbReference type="Proteomes" id="UP000799755">
    <property type="component" value="Unassembled WGS sequence"/>
</dbReference>
<accession>A0ACB6R4K2</accession>
<dbReference type="EMBL" id="MU003498">
    <property type="protein sequence ID" value="KAF2474189.1"/>
    <property type="molecule type" value="Genomic_DNA"/>
</dbReference>
<gene>
    <name evidence="1" type="ORF">BDR25DRAFT_216440</name>
</gene>
<protein>
    <submittedName>
        <fullName evidence="1">FabD/lysophospholipase-like protein</fullName>
    </submittedName>
</protein>
<reference evidence="1" key="1">
    <citation type="journal article" date="2020" name="Stud. Mycol.">
        <title>101 Dothideomycetes genomes: a test case for predicting lifestyles and emergence of pathogens.</title>
        <authorList>
            <person name="Haridas S."/>
            <person name="Albert R."/>
            <person name="Binder M."/>
            <person name="Bloem J."/>
            <person name="Labutti K."/>
            <person name="Salamov A."/>
            <person name="Andreopoulos B."/>
            <person name="Baker S."/>
            <person name="Barry K."/>
            <person name="Bills G."/>
            <person name="Bluhm B."/>
            <person name="Cannon C."/>
            <person name="Castanera R."/>
            <person name="Culley D."/>
            <person name="Daum C."/>
            <person name="Ezra D."/>
            <person name="Gonzalez J."/>
            <person name="Henrissat B."/>
            <person name="Kuo A."/>
            <person name="Liang C."/>
            <person name="Lipzen A."/>
            <person name="Lutzoni F."/>
            <person name="Magnuson J."/>
            <person name="Mondo S."/>
            <person name="Nolan M."/>
            <person name="Ohm R."/>
            <person name="Pangilinan J."/>
            <person name="Park H.-J."/>
            <person name="Ramirez L."/>
            <person name="Alfaro M."/>
            <person name="Sun H."/>
            <person name="Tritt A."/>
            <person name="Yoshinaga Y."/>
            <person name="Zwiers L.-H."/>
            <person name="Turgeon B."/>
            <person name="Goodwin S."/>
            <person name="Spatafora J."/>
            <person name="Crous P."/>
            <person name="Grigoriev I."/>
        </authorList>
    </citation>
    <scope>NUCLEOTIDE SEQUENCE</scope>
    <source>
        <strain evidence="1">ATCC 200398</strain>
    </source>
</reference>